<dbReference type="PANTHER" id="PTHR33608">
    <property type="entry name" value="BLL2464 PROTEIN"/>
    <property type="match status" value="1"/>
</dbReference>
<dbReference type="Proteomes" id="UP000298781">
    <property type="component" value="Chromosome"/>
</dbReference>
<evidence type="ECO:0000259" key="1">
    <source>
        <dbReference type="Pfam" id="PF01882"/>
    </source>
</evidence>
<dbReference type="InterPro" id="IPR036465">
    <property type="entry name" value="vWFA_dom_sf"/>
</dbReference>
<dbReference type="OrthoDB" id="9776116at2"/>
<name>A0A4D7BKH4_9HYPH</name>
<gene>
    <name evidence="2" type="ORF">E8M01_30910</name>
</gene>
<dbReference type="EMBL" id="CP039690">
    <property type="protein sequence ID" value="QCI68252.1"/>
    <property type="molecule type" value="Genomic_DNA"/>
</dbReference>
<protein>
    <submittedName>
        <fullName evidence="2">DUF58 domain-containing protein</fullName>
    </submittedName>
</protein>
<dbReference type="KEGG" id="pstg:E8M01_30910"/>
<evidence type="ECO:0000313" key="2">
    <source>
        <dbReference type="EMBL" id="QCI68252.1"/>
    </source>
</evidence>
<accession>A0A4D7BKH4</accession>
<feature type="domain" description="DUF58" evidence="1">
    <location>
        <begin position="59"/>
        <end position="263"/>
    </location>
</feature>
<sequence length="326" mass="35833">MVATASTGPDKGVYADLNDLVALEYRSRGFSLLPRQPVHSLLTGRHASRMRGRGLDFSEIRTYRPGDDVRSIDWRATARLARPQVRIFNEERDRRTFLVVDQRLSMFFGSRVAMKSVTAAELAAAAAWRVIKAGDRVGAIVFDDSSSTSVEPQRNRRTVLRIFHEILVKNRALGVDRAITPQPAMLNVALKSVAGLARHDDTILVVSDFDGADAETRRMVIEMALHSDVLAALVHDPLQSALPDAGQVTITDGQAQLALDLGHAPTRDRVLDMSRQRLADIRSWDRELGIPVLPISTADDPVLQVRALLGKAQAARRRTPRGNGGG</sequence>
<evidence type="ECO:0000313" key="3">
    <source>
        <dbReference type="Proteomes" id="UP000298781"/>
    </source>
</evidence>
<dbReference type="AlphaFoldDB" id="A0A4D7BKH4"/>
<reference evidence="2 3" key="1">
    <citation type="submission" date="2019-04" db="EMBL/GenBank/DDBJ databases">
        <title>Phreatobacter aquaticus sp. nov.</title>
        <authorList>
            <person name="Choi A."/>
        </authorList>
    </citation>
    <scope>NUCLEOTIDE SEQUENCE [LARGE SCALE GENOMIC DNA]</scope>
    <source>
        <strain evidence="2 3">KCTC 52518</strain>
    </source>
</reference>
<dbReference type="PANTHER" id="PTHR33608:SF12">
    <property type="entry name" value="DUF58 DOMAIN-CONTAINING PROTEIN"/>
    <property type="match status" value="1"/>
</dbReference>
<proteinExistence type="predicted"/>
<keyword evidence="3" id="KW-1185">Reference proteome</keyword>
<organism evidence="2 3">
    <name type="scientific">Phreatobacter stygius</name>
    <dbReference type="NCBI Taxonomy" id="1940610"/>
    <lineage>
        <taxon>Bacteria</taxon>
        <taxon>Pseudomonadati</taxon>
        <taxon>Pseudomonadota</taxon>
        <taxon>Alphaproteobacteria</taxon>
        <taxon>Hyphomicrobiales</taxon>
        <taxon>Phreatobacteraceae</taxon>
        <taxon>Phreatobacter</taxon>
    </lineage>
</organism>
<dbReference type="RefSeq" id="WP_136963671.1">
    <property type="nucleotide sequence ID" value="NZ_CP039690.1"/>
</dbReference>
<dbReference type="InterPro" id="IPR002881">
    <property type="entry name" value="DUF58"/>
</dbReference>
<dbReference type="Pfam" id="PF01882">
    <property type="entry name" value="DUF58"/>
    <property type="match status" value="1"/>
</dbReference>
<dbReference type="SUPFAM" id="SSF53300">
    <property type="entry name" value="vWA-like"/>
    <property type="match status" value="1"/>
</dbReference>